<name>A0A8S9KX86_BRACR</name>
<gene>
    <name evidence="2" type="ORF">F2Q68_00008582</name>
</gene>
<reference evidence="2" key="1">
    <citation type="submission" date="2019-12" db="EMBL/GenBank/DDBJ databases">
        <title>Genome sequencing and annotation of Brassica cretica.</title>
        <authorList>
            <person name="Studholme D.J."/>
            <person name="Sarris P.F."/>
        </authorList>
    </citation>
    <scope>NUCLEOTIDE SEQUENCE</scope>
    <source>
        <strain evidence="2">PFS-001/15</strain>
        <tissue evidence="2">Leaf</tissue>
    </source>
</reference>
<organism evidence="2 3">
    <name type="scientific">Brassica cretica</name>
    <name type="common">Mustard</name>
    <dbReference type="NCBI Taxonomy" id="69181"/>
    <lineage>
        <taxon>Eukaryota</taxon>
        <taxon>Viridiplantae</taxon>
        <taxon>Streptophyta</taxon>
        <taxon>Embryophyta</taxon>
        <taxon>Tracheophyta</taxon>
        <taxon>Spermatophyta</taxon>
        <taxon>Magnoliopsida</taxon>
        <taxon>eudicotyledons</taxon>
        <taxon>Gunneridae</taxon>
        <taxon>Pentapetalae</taxon>
        <taxon>rosids</taxon>
        <taxon>malvids</taxon>
        <taxon>Brassicales</taxon>
        <taxon>Brassicaceae</taxon>
        <taxon>Brassiceae</taxon>
        <taxon>Brassica</taxon>
    </lineage>
</organism>
<dbReference type="EMBL" id="QGKW02000717">
    <property type="protein sequence ID" value="KAF2598271.1"/>
    <property type="molecule type" value="Genomic_DNA"/>
</dbReference>
<dbReference type="Proteomes" id="UP000712281">
    <property type="component" value="Unassembled WGS sequence"/>
</dbReference>
<accession>A0A8S9KX86</accession>
<evidence type="ECO:0000313" key="2">
    <source>
        <dbReference type="EMBL" id="KAF2598271.1"/>
    </source>
</evidence>
<comment type="caution">
    <text evidence="2">The sequence shown here is derived from an EMBL/GenBank/DDBJ whole genome shotgun (WGS) entry which is preliminary data.</text>
</comment>
<feature type="region of interest" description="Disordered" evidence="1">
    <location>
        <begin position="63"/>
        <end position="84"/>
    </location>
</feature>
<evidence type="ECO:0000256" key="1">
    <source>
        <dbReference type="SAM" id="MobiDB-lite"/>
    </source>
</evidence>
<evidence type="ECO:0000313" key="3">
    <source>
        <dbReference type="Proteomes" id="UP000712281"/>
    </source>
</evidence>
<protein>
    <submittedName>
        <fullName evidence="2">Uncharacterized protein</fullName>
    </submittedName>
</protein>
<proteinExistence type="predicted"/>
<sequence>MFLSASPVRQTGVPTSVTQPSNFVIHRFTPVGRANHYMSSLKAGSIVKVDRFELLLRSISSQNKTVRQSPSDCEHKPKTPRALTSPKKQLQSLFVFSLIHFVIHRFTPVGRANHYMSSLKAGSIVKVDRFELLLRSISSQNKTVRQSPSDCEHKPKTPRCGWANPFCPGL</sequence>
<dbReference type="AlphaFoldDB" id="A0A8S9KX86"/>